<comment type="caution">
    <text evidence="19">The sequence shown here is derived from an EMBL/GenBank/DDBJ whole genome shotgun (WGS) entry which is preliminary data.</text>
</comment>
<dbReference type="InterPro" id="IPR000795">
    <property type="entry name" value="T_Tr_GTP-bd_dom"/>
</dbReference>
<proteinExistence type="inferred from homology"/>
<protein>
    <recommendedName>
        <fullName evidence="16 17">Multifunctional fusion protein</fullName>
    </recommendedName>
    <domain>
        <recommendedName>
            <fullName evidence="16">Sulfate adenylyltransferase subunit 1</fullName>
            <ecNumber evidence="16">2.7.7.4</ecNumber>
        </recommendedName>
        <alternativeName>
            <fullName evidence="16">ATP-sulfurylase large subunit</fullName>
        </alternativeName>
        <alternativeName>
            <fullName evidence="16">Sulfate adenylate transferase</fullName>
            <shortName evidence="16">SAT</shortName>
        </alternativeName>
    </domain>
    <domain>
        <recommendedName>
            <fullName evidence="17">Adenylyl-sulfate kinase</fullName>
            <ecNumber evidence="17">2.7.1.25</ecNumber>
        </recommendedName>
        <alternativeName>
            <fullName evidence="17">APS kinase</fullName>
        </alternativeName>
        <alternativeName>
            <fullName evidence="17">ATP adenosine-5'-phosphosulfate 3'-phosphotransferase</fullName>
        </alternativeName>
        <alternativeName>
            <fullName evidence="17">Adenosine-5'-phosphosulfate kinase</fullName>
        </alternativeName>
    </domain>
</protein>
<evidence type="ECO:0000256" key="13">
    <source>
        <dbReference type="ARBA" id="ARBA00023134"/>
    </source>
</evidence>
<evidence type="ECO:0000313" key="19">
    <source>
        <dbReference type="EMBL" id="ROU05049.1"/>
    </source>
</evidence>
<dbReference type="SUPFAM" id="SSF50465">
    <property type="entry name" value="EF-Tu/eEF-1alpha/eIF2-gamma C-terminal domain"/>
    <property type="match status" value="1"/>
</dbReference>
<dbReference type="InterPro" id="IPR009000">
    <property type="entry name" value="Transl_B-barrel_sf"/>
</dbReference>
<evidence type="ECO:0000256" key="11">
    <source>
        <dbReference type="ARBA" id="ARBA00022777"/>
    </source>
</evidence>
<comment type="function">
    <text evidence="2">APS kinase catalyzes the synthesis of activated sulfate.</text>
</comment>
<evidence type="ECO:0000256" key="14">
    <source>
        <dbReference type="ARBA" id="ARBA00023268"/>
    </source>
</evidence>
<dbReference type="NCBIfam" id="TIGR00455">
    <property type="entry name" value="apsK"/>
    <property type="match status" value="1"/>
</dbReference>
<dbReference type="InterPro" id="IPR002891">
    <property type="entry name" value="APS"/>
</dbReference>
<dbReference type="PROSITE" id="PS00301">
    <property type="entry name" value="G_TR_1"/>
    <property type="match status" value="1"/>
</dbReference>
<dbReference type="HAMAP" id="MF_00065">
    <property type="entry name" value="Adenylyl_sulf_kinase"/>
    <property type="match status" value="1"/>
</dbReference>
<dbReference type="InterPro" id="IPR027417">
    <property type="entry name" value="P-loop_NTPase"/>
</dbReference>
<dbReference type="InterPro" id="IPR004161">
    <property type="entry name" value="EFTu-like_2"/>
</dbReference>
<evidence type="ECO:0000313" key="20">
    <source>
        <dbReference type="Proteomes" id="UP000275910"/>
    </source>
</evidence>
<evidence type="ECO:0000256" key="6">
    <source>
        <dbReference type="ARBA" id="ARBA00007237"/>
    </source>
</evidence>
<comment type="function">
    <text evidence="16">With CysD forms the ATP sulfurylase (ATPS) that catalyzes the adenylation of sulfate producing adenosine 5'-phosphosulfate (APS) and diphosphate, the first enzymatic step in sulfur assimilation pathway. APS synthesis involves the formation of a high-energy phosphoric-sulfuric acid anhydride bond driven by GTP hydrolysis by CysN coupled to ATP hydrolysis by CysD.</text>
</comment>
<reference evidence="19 20" key="1">
    <citation type="submission" date="2018-10" db="EMBL/GenBank/DDBJ databases">
        <title>The genome of Lysobacter enzymogenes OH11.</title>
        <authorList>
            <person name="Liu F."/>
            <person name="Zhao Y."/>
            <person name="Qian G."/>
            <person name="Chen Y."/>
            <person name="Xu H."/>
        </authorList>
    </citation>
    <scope>NUCLEOTIDE SEQUENCE [LARGE SCALE GENOMIC DNA]</scope>
    <source>
        <strain evidence="19 20">OH11</strain>
    </source>
</reference>
<keyword evidence="7" id="KW-0536">Nodulation</keyword>
<dbReference type="PRINTS" id="PR00315">
    <property type="entry name" value="ELONGATNFCT"/>
</dbReference>
<keyword evidence="13 16" id="KW-0342">GTP-binding</keyword>
<dbReference type="Pfam" id="PF03144">
    <property type="entry name" value="GTP_EFTU_D2"/>
    <property type="match status" value="1"/>
</dbReference>
<comment type="similarity">
    <text evidence="5">In the C-terminal section; belongs to the APS kinase family.</text>
</comment>
<feature type="binding site" evidence="16">
    <location>
        <begin position="193"/>
        <end position="196"/>
    </location>
    <ligand>
        <name>GTP</name>
        <dbReference type="ChEBI" id="CHEBI:37565"/>
    </ligand>
</feature>
<dbReference type="UniPathway" id="UPA00140">
    <property type="reaction ID" value="UER00204"/>
</dbReference>
<dbReference type="NCBIfam" id="NF003478">
    <property type="entry name" value="PRK05124.1"/>
    <property type="match status" value="1"/>
</dbReference>
<evidence type="ECO:0000256" key="4">
    <source>
        <dbReference type="ARBA" id="ARBA00004806"/>
    </source>
</evidence>
<dbReference type="SUPFAM" id="SSF50447">
    <property type="entry name" value="Translation proteins"/>
    <property type="match status" value="1"/>
</dbReference>
<comment type="catalytic activity">
    <reaction evidence="1 17">
        <text>adenosine 5'-phosphosulfate + ATP = 3'-phosphoadenylyl sulfate + ADP + H(+)</text>
        <dbReference type="Rhea" id="RHEA:24152"/>
        <dbReference type="ChEBI" id="CHEBI:15378"/>
        <dbReference type="ChEBI" id="CHEBI:30616"/>
        <dbReference type="ChEBI" id="CHEBI:58243"/>
        <dbReference type="ChEBI" id="CHEBI:58339"/>
        <dbReference type="ChEBI" id="CHEBI:456216"/>
        <dbReference type="EC" id="2.7.1.25"/>
    </reaction>
</comment>
<keyword evidence="17" id="KW-0597">Phosphoprotein</keyword>
<dbReference type="FunFam" id="3.40.50.300:FF:000119">
    <property type="entry name" value="Sulfate adenylyltransferase subunit 1"/>
    <property type="match status" value="1"/>
</dbReference>
<dbReference type="InterPro" id="IPR059117">
    <property type="entry name" value="APS_kinase_dom"/>
</dbReference>
<comment type="similarity">
    <text evidence="16">Belongs to the TRAFAC class translation factor GTPase superfamily. Classic translation factor GTPase family. CysN/NodQ subfamily.</text>
</comment>
<dbReference type="GO" id="GO:0004781">
    <property type="term" value="F:sulfate adenylyltransferase (ATP) activity"/>
    <property type="evidence" value="ECO:0007669"/>
    <property type="project" value="UniProtKB-UniRule"/>
</dbReference>
<dbReference type="PANTHER" id="PTHR23115">
    <property type="entry name" value="TRANSLATION FACTOR"/>
    <property type="match status" value="1"/>
</dbReference>
<dbReference type="PROSITE" id="PS51722">
    <property type="entry name" value="G_TR_2"/>
    <property type="match status" value="1"/>
</dbReference>
<comment type="catalytic activity">
    <reaction evidence="15 16">
        <text>sulfate + ATP + H(+) = adenosine 5'-phosphosulfate + diphosphate</text>
        <dbReference type="Rhea" id="RHEA:18133"/>
        <dbReference type="ChEBI" id="CHEBI:15378"/>
        <dbReference type="ChEBI" id="CHEBI:16189"/>
        <dbReference type="ChEBI" id="CHEBI:30616"/>
        <dbReference type="ChEBI" id="CHEBI:33019"/>
        <dbReference type="ChEBI" id="CHEBI:58243"/>
        <dbReference type="EC" id="2.7.7.4"/>
    </reaction>
</comment>
<feature type="domain" description="Tr-type G" evidence="18">
    <location>
        <begin position="50"/>
        <end position="267"/>
    </location>
</feature>
<dbReference type="Pfam" id="PF22594">
    <property type="entry name" value="GTP-eEF1A_C"/>
    <property type="match status" value="1"/>
</dbReference>
<dbReference type="EC" id="2.7.1.25" evidence="17"/>
<comment type="similarity">
    <text evidence="17">Belongs to the APS kinase family.</text>
</comment>
<evidence type="ECO:0000256" key="8">
    <source>
        <dbReference type="ARBA" id="ARBA00022679"/>
    </source>
</evidence>
<evidence type="ECO:0000256" key="10">
    <source>
        <dbReference type="ARBA" id="ARBA00022741"/>
    </source>
</evidence>
<keyword evidence="14" id="KW-0511">Multifunctional enzyme</keyword>
<dbReference type="EMBL" id="RCTY01000051">
    <property type="protein sequence ID" value="ROU05049.1"/>
    <property type="molecule type" value="Genomic_DNA"/>
</dbReference>
<evidence type="ECO:0000256" key="16">
    <source>
        <dbReference type="HAMAP-Rule" id="MF_00062"/>
    </source>
</evidence>
<keyword evidence="11 17" id="KW-0418">Kinase</keyword>
<comment type="function">
    <text evidence="3 17">Catalyzes the synthesis of activated sulfate.</text>
</comment>
<evidence type="ECO:0000256" key="7">
    <source>
        <dbReference type="ARBA" id="ARBA00022458"/>
    </source>
</evidence>
<comment type="pathway">
    <text evidence="16">Sulfur metabolism; hydrogen sulfide biosynthesis; sulfite from sulfate: step 1/3.</text>
</comment>
<dbReference type="InterPro" id="IPR050100">
    <property type="entry name" value="TRAFAC_GTPase_members"/>
</dbReference>
<dbReference type="InterPro" id="IPR054696">
    <property type="entry name" value="GTP-eEF1A_C"/>
</dbReference>
<dbReference type="GO" id="GO:0000103">
    <property type="term" value="P:sulfate assimilation"/>
    <property type="evidence" value="ECO:0007669"/>
    <property type="project" value="UniProtKB-UniRule"/>
</dbReference>
<dbReference type="EC" id="2.7.7.4" evidence="16"/>
<dbReference type="SUPFAM" id="SSF52540">
    <property type="entry name" value="P-loop containing nucleoside triphosphate hydrolases"/>
    <property type="match status" value="2"/>
</dbReference>
<accession>A0A3N2RC56</accession>
<evidence type="ECO:0000256" key="9">
    <source>
        <dbReference type="ARBA" id="ARBA00022695"/>
    </source>
</evidence>
<keyword evidence="10 16" id="KW-0547">Nucleotide-binding</keyword>
<gene>
    <name evidence="16 19" type="primary">cysN</name>
    <name evidence="17" type="synonym">cysC</name>
    <name evidence="19" type="ORF">D9T17_20970</name>
</gene>
<dbReference type="CDD" id="cd02027">
    <property type="entry name" value="APSK"/>
    <property type="match status" value="1"/>
</dbReference>
<evidence type="ECO:0000256" key="5">
    <source>
        <dbReference type="ARBA" id="ARBA00005438"/>
    </source>
</evidence>
<dbReference type="Pfam" id="PF00009">
    <property type="entry name" value="GTP_EFTU"/>
    <property type="match status" value="1"/>
</dbReference>
<evidence type="ECO:0000256" key="3">
    <source>
        <dbReference type="ARBA" id="ARBA00002632"/>
    </source>
</evidence>
<feature type="binding site" evidence="16">
    <location>
        <begin position="59"/>
        <end position="66"/>
    </location>
    <ligand>
        <name>GTP</name>
        <dbReference type="ChEBI" id="CHEBI:37565"/>
    </ligand>
</feature>
<evidence type="ECO:0000256" key="1">
    <source>
        <dbReference type="ARBA" id="ARBA00001823"/>
    </source>
</evidence>
<dbReference type="Gene3D" id="2.40.30.10">
    <property type="entry name" value="Translation factors"/>
    <property type="match status" value="2"/>
</dbReference>
<dbReference type="GO" id="GO:0004020">
    <property type="term" value="F:adenylylsulfate kinase activity"/>
    <property type="evidence" value="ECO:0007669"/>
    <property type="project" value="UniProtKB-UniRule"/>
</dbReference>
<dbReference type="CDD" id="cd04095">
    <property type="entry name" value="CysN_NoDQ_III"/>
    <property type="match status" value="1"/>
</dbReference>
<dbReference type="CDD" id="cd03695">
    <property type="entry name" value="CysN_NodQ_II"/>
    <property type="match status" value="1"/>
</dbReference>
<dbReference type="InterPro" id="IPR009001">
    <property type="entry name" value="Transl_elong_EF1A/Init_IF2_C"/>
</dbReference>
<dbReference type="InterPro" id="IPR041757">
    <property type="entry name" value="CysN_GTP-bd"/>
</dbReference>
<dbReference type="Gene3D" id="3.40.50.300">
    <property type="entry name" value="P-loop containing nucleotide triphosphate hydrolases"/>
    <property type="match status" value="2"/>
</dbReference>
<keyword evidence="12 16" id="KW-0067">ATP-binding</keyword>
<feature type="binding site" evidence="17">
    <location>
        <begin position="495"/>
        <end position="502"/>
    </location>
    <ligand>
        <name>ATP</name>
        <dbReference type="ChEBI" id="CHEBI:30616"/>
    </ligand>
</feature>
<dbReference type="CDD" id="cd04166">
    <property type="entry name" value="CysN_ATPS"/>
    <property type="match status" value="1"/>
</dbReference>
<comment type="pathway">
    <text evidence="4 17">Sulfur metabolism; hydrogen sulfide biosynthesis; sulfite from sulfate: step 2/3.</text>
</comment>
<evidence type="ECO:0000256" key="12">
    <source>
        <dbReference type="ARBA" id="ARBA00022840"/>
    </source>
</evidence>
<organism evidence="19 20">
    <name type="scientific">Lysobacter enzymogenes</name>
    <dbReference type="NCBI Taxonomy" id="69"/>
    <lineage>
        <taxon>Bacteria</taxon>
        <taxon>Pseudomonadati</taxon>
        <taxon>Pseudomonadota</taxon>
        <taxon>Gammaproteobacteria</taxon>
        <taxon>Lysobacterales</taxon>
        <taxon>Lysobacteraceae</taxon>
        <taxon>Lysobacter</taxon>
    </lineage>
</organism>
<evidence type="ECO:0000256" key="15">
    <source>
        <dbReference type="ARBA" id="ARBA00049370"/>
    </source>
</evidence>
<dbReference type="InterPro" id="IPR011779">
    <property type="entry name" value="SO4_adenylTrfase_lsu"/>
</dbReference>
<dbReference type="Pfam" id="PF01583">
    <property type="entry name" value="APS_kinase"/>
    <property type="match status" value="1"/>
</dbReference>
<evidence type="ECO:0000256" key="17">
    <source>
        <dbReference type="HAMAP-Rule" id="MF_00065"/>
    </source>
</evidence>
<name>A0A3N2RC56_LYSEN</name>
<evidence type="ECO:0000259" key="18">
    <source>
        <dbReference type="PROSITE" id="PS51722"/>
    </source>
</evidence>
<comment type="subunit">
    <text evidence="16">Heterodimer composed of CysD, the smaller subunit, and CysN.</text>
</comment>
<sequence length="656" mass="71939">MSAEAQYLAARADAAAANDGASVLAFAPSARQGDPAGDAVADYLKQHESKSLLRFITCGSVDDGKSTLIGRLLHDTQRLFEDQLAALDADSRRHGTRNGQIDFALLVDGLAAEREQGITIDVAYRYFGTERRKFIVADCPGHEQYTRNMATGASTADLAVVLVDARKGLLTQTRRHSYIVSLLGIRHVLLAVNKMDLVGFDQAVFETIVGEYRELAAKLGIEHVQAVPLSALEGDNLTARSDATPWYRGPSVLEHLETVDVARDRAELGLRLPVQWVNRPHQDFRGFAGTIAAGSVRPGDEIVALPSGRRSRVQRIVTADGDLAQAVAGQAVTLTLADELDISRGDVIAGAAQPAQVADQFAAHLLWMDANPLLPGRSYWLKIGTRTVSASVTEIKHKIDVNTQAQLAARRLELNEVAWCNIGLDQPIAFEAYRDNRELGSFVLIDRQTHATVAAGTLDFALRRAENIHWQPVDVDKAARARAKRQKPRCVWFTGLSGSGKSTIANLVDKQLHALGHHTFILDGDNVRHGLNKDLGFTDADRVENIRRVAEVAKLMTDAGLIVLVSFISPFRAERQLARELFGDDEFVEVFVDTPLEEAERRDVKGLYAKARAGKIPNFTGIDSPYEAPEQPELHLATLEEEPQALAQRVVDYLRD</sequence>
<dbReference type="RefSeq" id="WP_123649265.1">
    <property type="nucleotide sequence ID" value="NZ_RCTY01000051.1"/>
</dbReference>
<dbReference type="Proteomes" id="UP000275910">
    <property type="component" value="Unassembled WGS sequence"/>
</dbReference>
<dbReference type="FunFam" id="3.40.50.300:FF:000212">
    <property type="entry name" value="Adenylyl-sulfate kinase"/>
    <property type="match status" value="1"/>
</dbReference>
<dbReference type="InterPro" id="IPR044139">
    <property type="entry name" value="CysN_NoDQ_III"/>
</dbReference>
<comment type="similarity">
    <text evidence="6">In the N-terminal section; belongs to the TRAFAC class translation factor GTPase superfamily. Classic translation factor GTPase family. CysN/NodQ subfamily.</text>
</comment>
<dbReference type="NCBIfam" id="NF003013">
    <property type="entry name" value="PRK03846.1"/>
    <property type="match status" value="1"/>
</dbReference>
<dbReference type="InterPro" id="IPR044138">
    <property type="entry name" value="CysN_II"/>
</dbReference>
<feature type="binding site" evidence="16">
    <location>
        <begin position="138"/>
        <end position="142"/>
    </location>
    <ligand>
        <name>GTP</name>
        <dbReference type="ChEBI" id="CHEBI:37565"/>
    </ligand>
</feature>
<dbReference type="GO" id="GO:0005524">
    <property type="term" value="F:ATP binding"/>
    <property type="evidence" value="ECO:0007669"/>
    <property type="project" value="UniProtKB-UniRule"/>
</dbReference>
<feature type="active site" description="Phosphoserine intermediate" evidence="17">
    <location>
        <position position="569"/>
    </location>
</feature>
<dbReference type="NCBIfam" id="TIGR02034">
    <property type="entry name" value="CysN"/>
    <property type="match status" value="1"/>
</dbReference>
<keyword evidence="9 16" id="KW-0548">Nucleotidyltransferase</keyword>
<dbReference type="HAMAP" id="MF_00062">
    <property type="entry name" value="Sulf_adenylyltr_sub1"/>
    <property type="match status" value="1"/>
</dbReference>
<dbReference type="GO" id="GO:0003924">
    <property type="term" value="F:GTPase activity"/>
    <property type="evidence" value="ECO:0007669"/>
    <property type="project" value="InterPro"/>
</dbReference>
<evidence type="ECO:0000256" key="2">
    <source>
        <dbReference type="ARBA" id="ARBA00002357"/>
    </source>
</evidence>
<dbReference type="AlphaFoldDB" id="A0A3N2RC56"/>
<keyword evidence="8 16" id="KW-0808">Transferase</keyword>
<dbReference type="GO" id="GO:0070814">
    <property type="term" value="P:hydrogen sulfide biosynthetic process"/>
    <property type="evidence" value="ECO:0007669"/>
    <property type="project" value="UniProtKB-UniRule"/>
</dbReference>
<dbReference type="GO" id="GO:0005525">
    <property type="term" value="F:GTP binding"/>
    <property type="evidence" value="ECO:0007669"/>
    <property type="project" value="UniProtKB-UniRule"/>
</dbReference>
<dbReference type="InterPro" id="IPR031157">
    <property type="entry name" value="G_TR_CS"/>
</dbReference>
<dbReference type="NCBIfam" id="NF004035">
    <property type="entry name" value="PRK05506.1"/>
    <property type="match status" value="1"/>
</dbReference>